<sequence length="325" mass="34223">MVLYVLDSLAGSDVGRAVVVVGHGAERVTEKLLDAAPATRLEFVEQEIQRGTGDAVGVALTAFGPDELDDSDADILVLPGDTPLLRATTIAALVESHRATDSACTLLTATMDDPSGYGRVVRGKDGRVERIVEEADASEAERMIAEVNTSIYCFRASVLGPALRRISPENAQGEYYLTDVVQVLSGAGYRVSAVIADDAAETQGVNDRMQLAVAEKELRRRTNEAWMRQGVTMVDPASTYVDATVTLAPDVTLFPGTILQGMCTVGAGTEIGPNTRLIDCTVGTGVVIENSVARNCSIGDDVHMGPYAAPEPGTSVPAGARLARS</sequence>
<keyword evidence="8" id="KW-0460">Magnesium</keyword>
<protein>
    <submittedName>
        <fullName evidence="17">Unannotated protein</fullName>
    </submittedName>
</protein>
<evidence type="ECO:0000256" key="4">
    <source>
        <dbReference type="ARBA" id="ARBA00022490"/>
    </source>
</evidence>
<dbReference type="EMBL" id="CAEZUP010000065">
    <property type="protein sequence ID" value="CAB4616311.1"/>
    <property type="molecule type" value="Genomic_DNA"/>
</dbReference>
<dbReference type="Gene3D" id="2.160.10.10">
    <property type="entry name" value="Hexapeptide repeat proteins"/>
    <property type="match status" value="1"/>
</dbReference>
<evidence type="ECO:0000256" key="13">
    <source>
        <dbReference type="ARBA" id="ARBA00023316"/>
    </source>
</evidence>
<dbReference type="InterPro" id="IPR029044">
    <property type="entry name" value="Nucleotide-diphossugar_trans"/>
</dbReference>
<comment type="pathway">
    <text evidence="2">Nucleotide-sugar biosynthesis; UDP-N-acetyl-alpha-D-glucosamine biosynthesis; N-acetyl-alpha-D-glucosamine 1-phosphate from alpha-D-glucosamine 6-phosphate (route II): step 2/2.</text>
</comment>
<evidence type="ECO:0000313" key="17">
    <source>
        <dbReference type="EMBL" id="CAB4616311.1"/>
    </source>
</evidence>
<evidence type="ECO:0000256" key="11">
    <source>
        <dbReference type="ARBA" id="ARBA00023268"/>
    </source>
</evidence>
<dbReference type="InterPro" id="IPR005835">
    <property type="entry name" value="NTP_transferase_dom"/>
</dbReference>
<comment type="catalytic activity">
    <reaction evidence="14">
        <text>alpha-D-glucosamine 1-phosphate + acetyl-CoA = N-acetyl-alpha-D-glucosamine 1-phosphate + CoA + H(+)</text>
        <dbReference type="Rhea" id="RHEA:13725"/>
        <dbReference type="ChEBI" id="CHEBI:15378"/>
        <dbReference type="ChEBI" id="CHEBI:57287"/>
        <dbReference type="ChEBI" id="CHEBI:57288"/>
        <dbReference type="ChEBI" id="CHEBI:57776"/>
        <dbReference type="ChEBI" id="CHEBI:58516"/>
        <dbReference type="EC" id="2.3.1.157"/>
    </reaction>
</comment>
<dbReference type="CDD" id="cd02540">
    <property type="entry name" value="GT2_GlmU_N_bac"/>
    <property type="match status" value="1"/>
</dbReference>
<evidence type="ECO:0000256" key="3">
    <source>
        <dbReference type="ARBA" id="ARBA00005208"/>
    </source>
</evidence>
<dbReference type="GO" id="GO:0003977">
    <property type="term" value="F:UDP-N-acetylglucosamine diphosphorylase activity"/>
    <property type="evidence" value="ECO:0007669"/>
    <property type="project" value="UniProtKB-EC"/>
</dbReference>
<evidence type="ECO:0000256" key="1">
    <source>
        <dbReference type="ARBA" id="ARBA00001946"/>
    </source>
</evidence>
<evidence type="ECO:0000256" key="12">
    <source>
        <dbReference type="ARBA" id="ARBA00023315"/>
    </source>
</evidence>
<dbReference type="Gene3D" id="3.90.550.10">
    <property type="entry name" value="Spore Coat Polysaccharide Biosynthesis Protein SpsA, Chain A"/>
    <property type="match status" value="1"/>
</dbReference>
<evidence type="ECO:0000256" key="2">
    <source>
        <dbReference type="ARBA" id="ARBA00005166"/>
    </source>
</evidence>
<dbReference type="InterPro" id="IPR011004">
    <property type="entry name" value="Trimer_LpxA-like_sf"/>
</dbReference>
<keyword evidence="6" id="KW-0548">Nucleotidyltransferase</keyword>
<keyword evidence="10" id="KW-0573">Peptidoglycan synthesis</keyword>
<keyword evidence="9" id="KW-0133">Cell shape</keyword>
<comment type="catalytic activity">
    <reaction evidence="15">
        <text>N-acetyl-alpha-D-glucosamine 1-phosphate + UTP + H(+) = UDP-N-acetyl-alpha-D-glucosamine + diphosphate</text>
        <dbReference type="Rhea" id="RHEA:13509"/>
        <dbReference type="ChEBI" id="CHEBI:15378"/>
        <dbReference type="ChEBI" id="CHEBI:33019"/>
        <dbReference type="ChEBI" id="CHEBI:46398"/>
        <dbReference type="ChEBI" id="CHEBI:57705"/>
        <dbReference type="ChEBI" id="CHEBI:57776"/>
        <dbReference type="EC" id="2.7.7.23"/>
    </reaction>
</comment>
<evidence type="ECO:0000256" key="6">
    <source>
        <dbReference type="ARBA" id="ARBA00022695"/>
    </source>
</evidence>
<dbReference type="PANTHER" id="PTHR43584:SF3">
    <property type="entry name" value="BIFUNCTIONAL PROTEIN GLMU"/>
    <property type="match status" value="1"/>
</dbReference>
<keyword evidence="13" id="KW-0961">Cell wall biogenesis/degradation</keyword>
<dbReference type="SUPFAM" id="SSF51161">
    <property type="entry name" value="Trimeric LpxA-like enzymes"/>
    <property type="match status" value="1"/>
</dbReference>
<keyword evidence="11" id="KW-0511">Multifunctional enzyme</keyword>
<dbReference type="InterPro" id="IPR050065">
    <property type="entry name" value="GlmU-like"/>
</dbReference>
<evidence type="ECO:0000259" key="16">
    <source>
        <dbReference type="Pfam" id="PF00483"/>
    </source>
</evidence>
<evidence type="ECO:0000256" key="10">
    <source>
        <dbReference type="ARBA" id="ARBA00022984"/>
    </source>
</evidence>
<proteinExistence type="predicted"/>
<evidence type="ECO:0000256" key="8">
    <source>
        <dbReference type="ARBA" id="ARBA00022842"/>
    </source>
</evidence>
<evidence type="ECO:0000256" key="14">
    <source>
        <dbReference type="ARBA" id="ARBA00048247"/>
    </source>
</evidence>
<name>A0A6J6HQV3_9ZZZZ</name>
<reference evidence="17" key="1">
    <citation type="submission" date="2020-05" db="EMBL/GenBank/DDBJ databases">
        <authorList>
            <person name="Chiriac C."/>
            <person name="Salcher M."/>
            <person name="Ghai R."/>
            <person name="Kavagutti S V."/>
        </authorList>
    </citation>
    <scope>NUCLEOTIDE SEQUENCE</scope>
</reference>
<dbReference type="AlphaFoldDB" id="A0A6J6HQV3"/>
<evidence type="ECO:0000256" key="5">
    <source>
        <dbReference type="ARBA" id="ARBA00022679"/>
    </source>
</evidence>
<dbReference type="GO" id="GO:0071555">
    <property type="term" value="P:cell wall organization"/>
    <property type="evidence" value="ECO:0007669"/>
    <property type="project" value="UniProtKB-KW"/>
</dbReference>
<dbReference type="GO" id="GO:0008360">
    <property type="term" value="P:regulation of cell shape"/>
    <property type="evidence" value="ECO:0007669"/>
    <property type="project" value="UniProtKB-KW"/>
</dbReference>
<evidence type="ECO:0000256" key="7">
    <source>
        <dbReference type="ARBA" id="ARBA00022723"/>
    </source>
</evidence>
<keyword evidence="7" id="KW-0479">Metal-binding</keyword>
<evidence type="ECO:0000256" key="9">
    <source>
        <dbReference type="ARBA" id="ARBA00022960"/>
    </source>
</evidence>
<accession>A0A6J6HQV3</accession>
<feature type="domain" description="Nucleotidyl transferase" evidence="16">
    <location>
        <begin position="1"/>
        <end position="199"/>
    </location>
</feature>
<dbReference type="GO" id="GO:0046872">
    <property type="term" value="F:metal ion binding"/>
    <property type="evidence" value="ECO:0007669"/>
    <property type="project" value="UniProtKB-KW"/>
</dbReference>
<dbReference type="PANTHER" id="PTHR43584">
    <property type="entry name" value="NUCLEOTIDYL TRANSFERASE"/>
    <property type="match status" value="1"/>
</dbReference>
<comment type="pathway">
    <text evidence="3">Nucleotide-sugar biosynthesis; UDP-N-acetyl-alpha-D-glucosamine biosynthesis; UDP-N-acetyl-alpha-D-glucosamine from N-acetyl-alpha-D-glucosamine 1-phosphate: step 1/1.</text>
</comment>
<keyword evidence="12" id="KW-0012">Acyltransferase</keyword>
<dbReference type="SUPFAM" id="SSF53448">
    <property type="entry name" value="Nucleotide-diphospho-sugar transferases"/>
    <property type="match status" value="1"/>
</dbReference>
<comment type="cofactor">
    <cofactor evidence="1">
        <name>Mg(2+)</name>
        <dbReference type="ChEBI" id="CHEBI:18420"/>
    </cofactor>
</comment>
<organism evidence="17">
    <name type="scientific">freshwater metagenome</name>
    <dbReference type="NCBI Taxonomy" id="449393"/>
    <lineage>
        <taxon>unclassified sequences</taxon>
        <taxon>metagenomes</taxon>
        <taxon>ecological metagenomes</taxon>
    </lineage>
</organism>
<keyword evidence="4" id="KW-0963">Cytoplasm</keyword>
<dbReference type="GO" id="GO:0019134">
    <property type="term" value="F:glucosamine-1-phosphate N-acetyltransferase activity"/>
    <property type="evidence" value="ECO:0007669"/>
    <property type="project" value="UniProtKB-EC"/>
</dbReference>
<keyword evidence="5" id="KW-0808">Transferase</keyword>
<dbReference type="Pfam" id="PF00483">
    <property type="entry name" value="NTP_transferase"/>
    <property type="match status" value="1"/>
</dbReference>
<evidence type="ECO:0000256" key="15">
    <source>
        <dbReference type="ARBA" id="ARBA00048493"/>
    </source>
</evidence>
<gene>
    <name evidence="17" type="ORF">UFOPK1835_01430</name>
</gene>
<dbReference type="GO" id="GO:0009252">
    <property type="term" value="P:peptidoglycan biosynthetic process"/>
    <property type="evidence" value="ECO:0007669"/>
    <property type="project" value="UniProtKB-KW"/>
</dbReference>